<dbReference type="AlphaFoldDB" id="A0A315XPM4"/>
<dbReference type="GO" id="GO:0051607">
    <property type="term" value="P:defense response to virus"/>
    <property type="evidence" value="ECO:0007669"/>
    <property type="project" value="UniProtKB-KW"/>
</dbReference>
<evidence type="ECO:0000256" key="6">
    <source>
        <dbReference type="ARBA" id="ARBA00031720"/>
    </source>
</evidence>
<dbReference type="PANTHER" id="PTHR38007:SF1">
    <property type="entry name" value="CRISPR SYSTEM CMS PROTEIN CSM5"/>
    <property type="match status" value="1"/>
</dbReference>
<comment type="caution">
    <text evidence="8">The sequence shown here is derived from an EMBL/GenBank/DDBJ whole genome shotgun (WGS) entry which is preliminary data.</text>
</comment>
<dbReference type="InterPro" id="IPR010173">
    <property type="entry name" value="CRISPR-assoc_Csm5"/>
</dbReference>
<keyword evidence="9" id="KW-1185">Reference proteome</keyword>
<dbReference type="PANTHER" id="PTHR38007">
    <property type="entry name" value="CRISPR SYSTEM CMS PROTEIN CSM5"/>
    <property type="match status" value="1"/>
</dbReference>
<proteinExistence type="inferred from homology"/>
<comment type="function">
    <text evidence="1">This subunit might be involved in maturation of a crRNA intermediate to its mature form.</text>
</comment>
<dbReference type="Proteomes" id="UP000251717">
    <property type="component" value="Unassembled WGS sequence"/>
</dbReference>
<reference evidence="8 9" key="1">
    <citation type="submission" date="2017-03" db="EMBL/GenBank/DDBJ databases">
        <title>Genome sequence of Methanobrevibacter thaueri.</title>
        <authorList>
            <person name="Poehlein A."/>
            <person name="Seedorf H."/>
            <person name="Daniel R."/>
        </authorList>
    </citation>
    <scope>NUCLEOTIDE SEQUENCE [LARGE SCALE GENOMIC DNA]</scope>
    <source>
        <strain evidence="8 9">DSM 11995</strain>
    </source>
</reference>
<accession>A0A315XPM4</accession>
<keyword evidence="4" id="KW-0694">RNA-binding</keyword>
<name>A0A315XPM4_9EURY</name>
<dbReference type="InterPro" id="IPR005537">
    <property type="entry name" value="RAMP_III_fam"/>
</dbReference>
<evidence type="ECO:0000256" key="4">
    <source>
        <dbReference type="ARBA" id="ARBA00022884"/>
    </source>
</evidence>
<sequence length="378" mass="43405">MNSSYKCNLKVLSPVHVGSGEKYTASEYVKSKAKTKKGNVLNIIKRMDVSNYFLSLDDDKKEEFLRDLSNPNFNLKDFDSKIPNTYMKYRAINKSKKEISPTQEISEAIKTLNELYIPGTSIKGAIKSAILYYEIDDDLIQDISNNVLRNNGRVDNRSYTNFMNRIFSSRKAPTPAQGDIMKFLQVSDSSTIKSPTIYDVATVMASFRLGHNEFYTRNKHSREPTLSFLECIARGNNLSFEIKNNYDYDIFKRLGLDGKKHLIDMDNIKKAIYVFSRALINFEKEFAEDYNIDYLYKFYSNLEKQNSLDNPVLKLGAGSGFLSTTIGLKIKKYDENLFDKIKNGTRGKTYDYSFPKSRKITQVGGLPLGWVQFSFEEV</sequence>
<evidence type="ECO:0000259" key="7">
    <source>
        <dbReference type="Pfam" id="PF03787"/>
    </source>
</evidence>
<protein>
    <recommendedName>
        <fullName evidence="3">CRISPR system Cms protein Csm5</fullName>
    </recommendedName>
    <alternativeName>
        <fullName evidence="6">CRISPR type III A-associated protein Csm5</fullName>
    </alternativeName>
</protein>
<evidence type="ECO:0000256" key="2">
    <source>
        <dbReference type="ARBA" id="ARBA00006680"/>
    </source>
</evidence>
<dbReference type="RefSeq" id="WP_116591097.1">
    <property type="nucleotide sequence ID" value="NZ_MZGS01000006.1"/>
</dbReference>
<dbReference type="EMBL" id="MZGS01000006">
    <property type="protein sequence ID" value="PWB88371.1"/>
    <property type="molecule type" value="Genomic_DNA"/>
</dbReference>
<dbReference type="Pfam" id="PF03787">
    <property type="entry name" value="RAMPs"/>
    <property type="match status" value="1"/>
</dbReference>
<dbReference type="GO" id="GO:0003723">
    <property type="term" value="F:RNA binding"/>
    <property type="evidence" value="ECO:0007669"/>
    <property type="project" value="UniProtKB-KW"/>
</dbReference>
<organism evidence="8 9">
    <name type="scientific">Methanobrevibacter thaueri</name>
    <dbReference type="NCBI Taxonomy" id="190975"/>
    <lineage>
        <taxon>Archaea</taxon>
        <taxon>Methanobacteriati</taxon>
        <taxon>Methanobacteriota</taxon>
        <taxon>Methanomada group</taxon>
        <taxon>Methanobacteria</taxon>
        <taxon>Methanobacteriales</taxon>
        <taxon>Methanobacteriaceae</taxon>
        <taxon>Methanobrevibacter</taxon>
    </lineage>
</organism>
<evidence type="ECO:0000313" key="9">
    <source>
        <dbReference type="Proteomes" id="UP000251717"/>
    </source>
</evidence>
<dbReference type="OrthoDB" id="86248at2157"/>
<evidence type="ECO:0000256" key="5">
    <source>
        <dbReference type="ARBA" id="ARBA00023118"/>
    </source>
</evidence>
<evidence type="ECO:0000313" key="8">
    <source>
        <dbReference type="EMBL" id="PWB88371.1"/>
    </source>
</evidence>
<keyword evidence="5" id="KW-0051">Antiviral defense</keyword>
<gene>
    <name evidence="8" type="ORF">MBBTH_01020</name>
</gene>
<feature type="domain" description="CRISPR type III-associated protein" evidence="7">
    <location>
        <begin position="9"/>
        <end position="237"/>
    </location>
</feature>
<evidence type="ECO:0000256" key="3">
    <source>
        <dbReference type="ARBA" id="ARBA00016113"/>
    </source>
</evidence>
<dbReference type="NCBIfam" id="TIGR01899">
    <property type="entry name" value="cas_TM1807_csm5"/>
    <property type="match status" value="1"/>
</dbReference>
<evidence type="ECO:0000256" key="1">
    <source>
        <dbReference type="ARBA" id="ARBA00003088"/>
    </source>
</evidence>
<comment type="similarity">
    <text evidence="2">Belongs to the CRISPR-associated Csm5 family.</text>
</comment>